<evidence type="ECO:0000256" key="6">
    <source>
        <dbReference type="PIRNR" id="PIRNR000535"/>
    </source>
</evidence>
<keyword evidence="9" id="KW-1185">Reference proteome</keyword>
<dbReference type="Gene3D" id="3.40.1190.20">
    <property type="match status" value="1"/>
</dbReference>
<protein>
    <submittedName>
        <fullName evidence="8">1-phosphofructokinase family hexose kinase</fullName>
    </submittedName>
</protein>
<evidence type="ECO:0000256" key="1">
    <source>
        <dbReference type="ARBA" id="ARBA00010688"/>
    </source>
</evidence>
<dbReference type="RefSeq" id="WP_377852763.1">
    <property type="nucleotide sequence ID" value="NZ_JBHLZU010000012.1"/>
</dbReference>
<evidence type="ECO:0000313" key="9">
    <source>
        <dbReference type="Proteomes" id="UP001589693"/>
    </source>
</evidence>
<evidence type="ECO:0000256" key="5">
    <source>
        <dbReference type="ARBA" id="ARBA00022840"/>
    </source>
</evidence>
<evidence type="ECO:0000259" key="7">
    <source>
        <dbReference type="Pfam" id="PF00294"/>
    </source>
</evidence>
<name>A0ABV5ZX35_9PSEU</name>
<dbReference type="InterPro" id="IPR017583">
    <property type="entry name" value="Tagatose/fructose_Pkinase"/>
</dbReference>
<dbReference type="InterPro" id="IPR011611">
    <property type="entry name" value="PfkB_dom"/>
</dbReference>
<evidence type="ECO:0000256" key="3">
    <source>
        <dbReference type="ARBA" id="ARBA00022741"/>
    </source>
</evidence>
<keyword evidence="3" id="KW-0547">Nucleotide-binding</keyword>
<dbReference type="Pfam" id="PF00294">
    <property type="entry name" value="PfkB"/>
    <property type="match status" value="1"/>
</dbReference>
<dbReference type="InterPro" id="IPR002173">
    <property type="entry name" value="Carboh/pur_kinase_PfkB_CS"/>
</dbReference>
<keyword evidence="5" id="KW-0067">ATP-binding</keyword>
<keyword evidence="2 6" id="KW-0808">Transferase</keyword>
<dbReference type="PIRSF" id="PIRSF000535">
    <property type="entry name" value="1PFK/6PFK/LacC"/>
    <property type="match status" value="1"/>
</dbReference>
<keyword evidence="4" id="KW-0418">Kinase</keyword>
<gene>
    <name evidence="8" type="ORF">ACFFQA_16125</name>
</gene>
<dbReference type="PANTHER" id="PTHR46566">
    <property type="entry name" value="1-PHOSPHOFRUCTOKINASE-RELATED"/>
    <property type="match status" value="1"/>
</dbReference>
<dbReference type="PANTHER" id="PTHR46566:SF2">
    <property type="entry name" value="ATP-DEPENDENT 6-PHOSPHOFRUCTOKINASE ISOZYME 2"/>
    <property type="match status" value="1"/>
</dbReference>
<organism evidence="8 9">
    <name type="scientific">Allokutzneria oryzae</name>
    <dbReference type="NCBI Taxonomy" id="1378989"/>
    <lineage>
        <taxon>Bacteria</taxon>
        <taxon>Bacillati</taxon>
        <taxon>Actinomycetota</taxon>
        <taxon>Actinomycetes</taxon>
        <taxon>Pseudonocardiales</taxon>
        <taxon>Pseudonocardiaceae</taxon>
        <taxon>Allokutzneria</taxon>
    </lineage>
</organism>
<evidence type="ECO:0000256" key="4">
    <source>
        <dbReference type="ARBA" id="ARBA00022777"/>
    </source>
</evidence>
<dbReference type="SUPFAM" id="SSF53613">
    <property type="entry name" value="Ribokinase-like"/>
    <property type="match status" value="1"/>
</dbReference>
<reference evidence="8 9" key="1">
    <citation type="submission" date="2024-09" db="EMBL/GenBank/DDBJ databases">
        <authorList>
            <person name="Sun Q."/>
            <person name="Mori K."/>
        </authorList>
    </citation>
    <scope>NUCLEOTIDE SEQUENCE [LARGE SCALE GENOMIC DNA]</scope>
    <source>
        <strain evidence="8 9">TBRC 7907</strain>
    </source>
</reference>
<evidence type="ECO:0000256" key="2">
    <source>
        <dbReference type="ARBA" id="ARBA00022679"/>
    </source>
</evidence>
<comment type="caution">
    <text evidence="8">The sequence shown here is derived from an EMBL/GenBank/DDBJ whole genome shotgun (WGS) entry which is preliminary data.</text>
</comment>
<dbReference type="EMBL" id="JBHLZU010000012">
    <property type="protein sequence ID" value="MFB9905462.1"/>
    <property type="molecule type" value="Genomic_DNA"/>
</dbReference>
<dbReference type="PROSITE" id="PS00584">
    <property type="entry name" value="PFKB_KINASES_2"/>
    <property type="match status" value="1"/>
</dbReference>
<dbReference type="InterPro" id="IPR029056">
    <property type="entry name" value="Ribokinase-like"/>
</dbReference>
<accession>A0ABV5ZX35</accession>
<evidence type="ECO:0000313" key="8">
    <source>
        <dbReference type="EMBL" id="MFB9905462.1"/>
    </source>
</evidence>
<proteinExistence type="inferred from homology"/>
<feature type="domain" description="Carbohydrate kinase PfkB" evidence="7">
    <location>
        <begin position="20"/>
        <end position="287"/>
    </location>
</feature>
<sequence length="310" mass="32876">MSGQVVVFAPSPQLTVTVEDLNGEPDIHVHPGGQGVWQARMVNSLGARVVLCGAVGGETGHVLGHLLDEPGVELRLLRVDARNGAYVHDRRDGSREELVEMPSGELSRHDLDDLYELVLTHALETGIALLSGPGNERVLPHSFYRRLTGDLTANGCRVLADLAGERLEHVLAGRPSFVKISHEELLADGRAASAELPDLVEAAREIARRGPEAVVVSRAAEPALALAGEDLFTLHTPTLSPVDTRGGGDSMTAGVAACLARDEPLDAALRTGAAAGALNITRRGLGTGDGEAIRRLAERVELRPITERKT</sequence>
<comment type="similarity">
    <text evidence="1">Belongs to the carbohydrate kinase PfkB family.</text>
</comment>
<dbReference type="Proteomes" id="UP001589693">
    <property type="component" value="Unassembled WGS sequence"/>
</dbReference>